<accession>A0A7Y6NR57</accession>
<dbReference type="CDD" id="cd07043">
    <property type="entry name" value="STAS_anti-anti-sigma_factors"/>
    <property type="match status" value="1"/>
</dbReference>
<dbReference type="AlphaFoldDB" id="A0A7Y6NR57"/>
<dbReference type="GO" id="GO:0005548">
    <property type="term" value="F:phospholipid transporter activity"/>
    <property type="evidence" value="ECO:0007669"/>
    <property type="project" value="TreeGrafter"/>
</dbReference>
<dbReference type="GO" id="GO:0043190">
    <property type="term" value="C:ATP-binding cassette (ABC) transporter complex"/>
    <property type="evidence" value="ECO:0007669"/>
    <property type="project" value="InterPro"/>
</dbReference>
<keyword evidence="1" id="KW-0472">Membrane</keyword>
<dbReference type="InterPro" id="IPR058548">
    <property type="entry name" value="MlaB-like_STAS"/>
</dbReference>
<evidence type="ECO:0000313" key="4">
    <source>
        <dbReference type="Proteomes" id="UP000529637"/>
    </source>
</evidence>
<organism evidence="3 4">
    <name type="scientific">Piscinibacter koreensis</name>
    <dbReference type="NCBI Taxonomy" id="2742824"/>
    <lineage>
        <taxon>Bacteria</taxon>
        <taxon>Pseudomonadati</taxon>
        <taxon>Pseudomonadota</taxon>
        <taxon>Betaproteobacteria</taxon>
        <taxon>Burkholderiales</taxon>
        <taxon>Sphaerotilaceae</taxon>
        <taxon>Piscinibacter</taxon>
    </lineage>
</organism>
<dbReference type="InterPro" id="IPR002645">
    <property type="entry name" value="STAS_dom"/>
</dbReference>
<feature type="transmembrane region" description="Helical" evidence="1">
    <location>
        <begin position="264"/>
        <end position="293"/>
    </location>
</feature>
<dbReference type="Pfam" id="PF02405">
    <property type="entry name" value="MlaE"/>
    <property type="match status" value="1"/>
</dbReference>
<dbReference type="InterPro" id="IPR003453">
    <property type="entry name" value="ABC_MlaE_roteobac"/>
</dbReference>
<dbReference type="InterPro" id="IPR036513">
    <property type="entry name" value="STAS_dom_sf"/>
</dbReference>
<dbReference type="RefSeq" id="WP_176070660.1">
    <property type="nucleotide sequence ID" value="NZ_JABWMJ010000009.1"/>
</dbReference>
<dbReference type="Gene3D" id="3.30.750.24">
    <property type="entry name" value="STAS domain"/>
    <property type="match status" value="1"/>
</dbReference>
<reference evidence="3 4" key="1">
    <citation type="submission" date="2020-06" db="EMBL/GenBank/DDBJ databases">
        <title>Schlegella sp. ID0723 isolated from air conditioner.</title>
        <authorList>
            <person name="Kim D.Y."/>
            <person name="Kim D.-U."/>
        </authorList>
    </citation>
    <scope>NUCLEOTIDE SEQUENCE [LARGE SCALE GENOMIC DNA]</scope>
    <source>
        <strain evidence="3 4">ID0723</strain>
    </source>
</reference>
<dbReference type="Pfam" id="PF13466">
    <property type="entry name" value="STAS_2"/>
    <property type="match status" value="1"/>
</dbReference>
<dbReference type="EMBL" id="JABWMJ010000009">
    <property type="protein sequence ID" value="NUZ07825.1"/>
    <property type="molecule type" value="Genomic_DNA"/>
</dbReference>
<keyword evidence="1" id="KW-0997">Cell inner membrane</keyword>
<dbReference type="Proteomes" id="UP000529637">
    <property type="component" value="Unassembled WGS sequence"/>
</dbReference>
<dbReference type="PANTHER" id="PTHR30188">
    <property type="entry name" value="ABC TRANSPORTER PERMEASE PROTEIN-RELATED"/>
    <property type="match status" value="1"/>
</dbReference>
<dbReference type="SUPFAM" id="SSF52091">
    <property type="entry name" value="SpoIIaa-like"/>
    <property type="match status" value="1"/>
</dbReference>
<feature type="transmembrane region" description="Helical" evidence="1">
    <location>
        <begin position="313"/>
        <end position="333"/>
    </location>
</feature>
<proteinExistence type="inferred from homology"/>
<comment type="caution">
    <text evidence="1">Lacks conserved residue(s) required for the propagation of feature annotation.</text>
</comment>
<keyword evidence="4" id="KW-1185">Reference proteome</keyword>
<keyword evidence="1" id="KW-0812">Transmembrane</keyword>
<comment type="subcellular location">
    <subcellularLocation>
        <location evidence="1">Cell inner membrane</location>
        <topology evidence="1">Multi-pass membrane protein</topology>
    </subcellularLocation>
</comment>
<dbReference type="NCBIfam" id="TIGR00056">
    <property type="entry name" value="MlaE family lipid ABC transporter permease subunit"/>
    <property type="match status" value="1"/>
</dbReference>
<keyword evidence="1" id="KW-1003">Cell membrane</keyword>
<name>A0A7Y6NR57_9BURK</name>
<gene>
    <name evidence="3" type="ORF">HQN59_18840</name>
</gene>
<feature type="domain" description="STAS" evidence="2">
    <location>
        <begin position="20"/>
        <end position="97"/>
    </location>
</feature>
<dbReference type="PROSITE" id="PS50801">
    <property type="entry name" value="STAS"/>
    <property type="match status" value="1"/>
</dbReference>
<evidence type="ECO:0000256" key="1">
    <source>
        <dbReference type="RuleBase" id="RU362044"/>
    </source>
</evidence>
<keyword evidence="1" id="KW-1133">Transmembrane helix</keyword>
<comment type="similarity">
    <text evidence="1">Belongs to the MlaE permease family.</text>
</comment>
<comment type="caution">
    <text evidence="3">The sequence shown here is derived from an EMBL/GenBank/DDBJ whole genome shotgun (WGS) entry which is preliminary data.</text>
</comment>
<sequence>MTDAAASIEEDVTDPAAPTLRIAGRLDARALARLWGDALATLARHPDQPVGIDGAGITYCDTAGAALLINLLRQPRRAGAAVHVRSLPDAVRELVARFDAADLRAPQRTQGASPRATERIGRAAAQWGRDTRSVIEFVGEATLALARAARRPASVRWRDVLGTAQEAGVNALPIVGLIAFLMGVILAFQAATALQRFGAEVFVADLVGLSLLRELGPLMTAIMLAGRSGAAFAAEIGTMKINEEIDALDTMGFDKTRFLVVSRVIAAVAVIPVLSIFANLIGLFGGSLVMATFDITIASYWREVINIVDLSDLFTGLGKSLVFGLLVAGVGCLRGLQTRTGAAAVGLSTTSAVVSGIVLIVVADGIFAVVFFYLGI</sequence>
<evidence type="ECO:0000313" key="3">
    <source>
        <dbReference type="EMBL" id="NUZ07825.1"/>
    </source>
</evidence>
<feature type="transmembrane region" description="Helical" evidence="1">
    <location>
        <begin position="171"/>
        <end position="188"/>
    </location>
</feature>
<dbReference type="PANTHER" id="PTHR30188:SF3">
    <property type="entry name" value="ABC TRANSPORTER PERMEASE"/>
    <property type="match status" value="1"/>
</dbReference>
<evidence type="ECO:0000259" key="2">
    <source>
        <dbReference type="PROSITE" id="PS50801"/>
    </source>
</evidence>
<feature type="transmembrane region" description="Helical" evidence="1">
    <location>
        <begin position="345"/>
        <end position="374"/>
    </location>
</feature>
<dbReference type="InterPro" id="IPR030802">
    <property type="entry name" value="Permease_MalE"/>
</dbReference>
<protein>
    <submittedName>
        <fullName evidence="3">MlaE family lipid ABC transporter permease subunit</fullName>
    </submittedName>
</protein>